<evidence type="ECO:0000256" key="1">
    <source>
        <dbReference type="ARBA" id="ARBA00022468"/>
    </source>
</evidence>
<dbReference type="GO" id="GO:0048471">
    <property type="term" value="C:perinuclear region of cytoplasm"/>
    <property type="evidence" value="ECO:0007669"/>
    <property type="project" value="TreeGrafter"/>
</dbReference>
<dbReference type="GO" id="GO:0005096">
    <property type="term" value="F:GTPase activator activity"/>
    <property type="evidence" value="ECO:0007669"/>
    <property type="project" value="UniProtKB-KW"/>
</dbReference>
<dbReference type="GO" id="GO:0031267">
    <property type="term" value="F:small GTPase binding"/>
    <property type="evidence" value="ECO:0007669"/>
    <property type="project" value="TreeGrafter"/>
</dbReference>
<dbReference type="InterPro" id="IPR032675">
    <property type="entry name" value="LRR_dom_sf"/>
</dbReference>
<keyword evidence="1" id="KW-0343">GTPase activation</keyword>
<name>A0A9P6JQX1_9AGAR</name>
<evidence type="ECO:0000313" key="5">
    <source>
        <dbReference type="Proteomes" id="UP000807306"/>
    </source>
</evidence>
<organism evidence="4 5">
    <name type="scientific">Crepidotus variabilis</name>
    <dbReference type="NCBI Taxonomy" id="179855"/>
    <lineage>
        <taxon>Eukaryota</taxon>
        <taxon>Fungi</taxon>
        <taxon>Dikarya</taxon>
        <taxon>Basidiomycota</taxon>
        <taxon>Agaricomycotina</taxon>
        <taxon>Agaricomycetes</taxon>
        <taxon>Agaricomycetidae</taxon>
        <taxon>Agaricales</taxon>
        <taxon>Agaricineae</taxon>
        <taxon>Crepidotaceae</taxon>
        <taxon>Crepidotus</taxon>
    </lineage>
</organism>
<dbReference type="PANTHER" id="PTHR24113:SF12">
    <property type="entry name" value="RAN GTPASE-ACTIVATING PROTEIN 1"/>
    <property type="match status" value="1"/>
</dbReference>
<reference evidence="4" key="1">
    <citation type="submission" date="2020-11" db="EMBL/GenBank/DDBJ databases">
        <authorList>
            <consortium name="DOE Joint Genome Institute"/>
            <person name="Ahrendt S."/>
            <person name="Riley R."/>
            <person name="Andreopoulos W."/>
            <person name="Labutti K."/>
            <person name="Pangilinan J."/>
            <person name="Ruiz-Duenas F.J."/>
            <person name="Barrasa J.M."/>
            <person name="Sanchez-Garcia M."/>
            <person name="Camarero S."/>
            <person name="Miyauchi S."/>
            <person name="Serrano A."/>
            <person name="Linde D."/>
            <person name="Babiker R."/>
            <person name="Drula E."/>
            <person name="Ayuso-Fernandez I."/>
            <person name="Pacheco R."/>
            <person name="Padilla G."/>
            <person name="Ferreira P."/>
            <person name="Barriuso J."/>
            <person name="Kellner H."/>
            <person name="Castanera R."/>
            <person name="Alfaro M."/>
            <person name="Ramirez L."/>
            <person name="Pisabarro A.G."/>
            <person name="Kuo A."/>
            <person name="Tritt A."/>
            <person name="Lipzen A."/>
            <person name="He G."/>
            <person name="Yan M."/>
            <person name="Ng V."/>
            <person name="Cullen D."/>
            <person name="Martin F."/>
            <person name="Rosso M.-N."/>
            <person name="Henrissat B."/>
            <person name="Hibbett D."/>
            <person name="Martinez A.T."/>
            <person name="Grigoriev I.V."/>
        </authorList>
    </citation>
    <scope>NUCLEOTIDE SEQUENCE</scope>
    <source>
        <strain evidence="4">CBS 506.95</strain>
    </source>
</reference>
<dbReference type="Pfam" id="PF13516">
    <property type="entry name" value="LRR_6"/>
    <property type="match status" value="1"/>
</dbReference>
<dbReference type="EMBL" id="MU157842">
    <property type="protein sequence ID" value="KAF9530132.1"/>
    <property type="molecule type" value="Genomic_DNA"/>
</dbReference>
<dbReference type="PANTHER" id="PTHR24113">
    <property type="entry name" value="RAN GTPASE-ACTIVATING PROTEIN 1"/>
    <property type="match status" value="1"/>
</dbReference>
<keyword evidence="2" id="KW-0433">Leucine-rich repeat</keyword>
<evidence type="ECO:0008006" key="6">
    <source>
        <dbReference type="Google" id="ProtNLM"/>
    </source>
</evidence>
<protein>
    <recommendedName>
        <fullName evidence="6">RNI-like protein</fullName>
    </recommendedName>
</protein>
<proteinExistence type="predicted"/>
<dbReference type="GO" id="GO:0005634">
    <property type="term" value="C:nucleus"/>
    <property type="evidence" value="ECO:0007669"/>
    <property type="project" value="TreeGrafter"/>
</dbReference>
<accession>A0A9P6JQX1</accession>
<dbReference type="Gene3D" id="3.80.10.10">
    <property type="entry name" value="Ribonuclease Inhibitor"/>
    <property type="match status" value="1"/>
</dbReference>
<sequence length="433" mass="47978">MTRQRVCHACWEARVYVTEVTRSPQAFSWTSLNWNEIWPHLKDSFFSSSALRIPQTLILQSCNLGDSGCMKLFERIVTLGRQTKFSDSAAVYCNPSPVQGVPLLEHLDIGSNGISGTTDLAQALVSVMQNNSIKFLNLSNNPLSSDFREAFLVSLLENKFNSLRVLKLDATGLTVVNVRTLATYLASSACKLLRLSIASNAIISEGCRVIVNGLGHCRSLERLDWDKNEPNVSYPSHNHGLPAYSALNGQFLAHKVRVYINRNLALKSQMSAEARELLRASRILLLNSPTRVSTSFWSLPPELKQVILSQLAPTLSPRQHALVFYYASDKTTLAEVLKRHRLPPLLPTSTSQADGGAPSRSIKLANYVNLGSGKKFGSLLCKDTGTKAPGRPLFSTKPVNPTELTATPLQVSEDRRRKWLEIVECELCETEQI</sequence>
<gene>
    <name evidence="4" type="ORF">CPB83DRAFT_851617</name>
</gene>
<evidence type="ECO:0000256" key="2">
    <source>
        <dbReference type="ARBA" id="ARBA00022614"/>
    </source>
</evidence>
<dbReference type="InterPro" id="IPR027038">
    <property type="entry name" value="RanGap"/>
</dbReference>
<dbReference type="AlphaFoldDB" id="A0A9P6JQX1"/>
<evidence type="ECO:0000256" key="3">
    <source>
        <dbReference type="ARBA" id="ARBA00022737"/>
    </source>
</evidence>
<comment type="caution">
    <text evidence="4">The sequence shown here is derived from an EMBL/GenBank/DDBJ whole genome shotgun (WGS) entry which is preliminary data.</text>
</comment>
<evidence type="ECO:0000313" key="4">
    <source>
        <dbReference type="EMBL" id="KAF9530132.1"/>
    </source>
</evidence>
<dbReference type="SUPFAM" id="SSF52047">
    <property type="entry name" value="RNI-like"/>
    <property type="match status" value="1"/>
</dbReference>
<dbReference type="GO" id="GO:0006913">
    <property type="term" value="P:nucleocytoplasmic transport"/>
    <property type="evidence" value="ECO:0007669"/>
    <property type="project" value="TreeGrafter"/>
</dbReference>
<dbReference type="GO" id="GO:0005829">
    <property type="term" value="C:cytosol"/>
    <property type="evidence" value="ECO:0007669"/>
    <property type="project" value="TreeGrafter"/>
</dbReference>
<keyword evidence="5" id="KW-1185">Reference proteome</keyword>
<dbReference type="OrthoDB" id="120976at2759"/>
<dbReference type="Proteomes" id="UP000807306">
    <property type="component" value="Unassembled WGS sequence"/>
</dbReference>
<dbReference type="InterPro" id="IPR001611">
    <property type="entry name" value="Leu-rich_rpt"/>
</dbReference>
<keyword evidence="3" id="KW-0677">Repeat</keyword>